<dbReference type="InterPro" id="IPR053205">
    <property type="entry name" value="GHMP_kinase_L-arabinokinase"/>
</dbReference>
<organism evidence="1 2">
    <name type="scientific">Sphagnum jensenii</name>
    <dbReference type="NCBI Taxonomy" id="128206"/>
    <lineage>
        <taxon>Eukaryota</taxon>
        <taxon>Viridiplantae</taxon>
        <taxon>Streptophyta</taxon>
        <taxon>Embryophyta</taxon>
        <taxon>Bryophyta</taxon>
        <taxon>Sphagnophytina</taxon>
        <taxon>Sphagnopsida</taxon>
        <taxon>Sphagnales</taxon>
        <taxon>Sphagnaceae</taxon>
        <taxon>Sphagnum</taxon>
    </lineage>
</organism>
<dbReference type="Gene3D" id="3.40.50.2000">
    <property type="entry name" value="Glycogen Phosphorylase B"/>
    <property type="match status" value="1"/>
</dbReference>
<evidence type="ECO:0000313" key="2">
    <source>
        <dbReference type="Proteomes" id="UP001497444"/>
    </source>
</evidence>
<dbReference type="SUPFAM" id="SSF53756">
    <property type="entry name" value="UDP-Glycosyltransferase/glycogen phosphorylase"/>
    <property type="match status" value="1"/>
</dbReference>
<dbReference type="PANTHER" id="PTHR38134">
    <property type="entry name" value="SLR1395 PROTEIN"/>
    <property type="match status" value="1"/>
</dbReference>
<reference evidence="1" key="1">
    <citation type="submission" date="2024-02" db="EMBL/GenBank/DDBJ databases">
        <authorList>
            <consortium name="ELIXIR-Norway"/>
            <consortium name="Elixir Norway"/>
        </authorList>
    </citation>
    <scope>NUCLEOTIDE SEQUENCE</scope>
</reference>
<dbReference type="PANTHER" id="PTHR38134:SF2">
    <property type="entry name" value="GALACTOKINASE"/>
    <property type="match status" value="1"/>
</dbReference>
<gene>
    <name evidence="1" type="ORF">CSSPJE1EN1_LOCUS10448</name>
</gene>
<dbReference type="Proteomes" id="UP001497444">
    <property type="component" value="Chromosome 17"/>
</dbReference>
<dbReference type="EMBL" id="OZ020112">
    <property type="protein sequence ID" value="CAK9264970.1"/>
    <property type="molecule type" value="Genomic_DNA"/>
</dbReference>
<proteinExistence type="predicted"/>
<sequence>MIELDVFSHAGQLVSLEFLNRFSISEEDALLWWEDTTLAPQQPTEEFFTTLQMHKKKHEQQLASNFIRMDRDSYMPDLIAASDCMLGKIGYGTVSETLSCNTPLVFVRRDHFNEEPFLRKMLEVYVL</sequence>
<protein>
    <submittedName>
        <fullName evidence="1">Uncharacterized protein</fullName>
    </submittedName>
</protein>
<evidence type="ECO:0000313" key="1">
    <source>
        <dbReference type="EMBL" id="CAK9264970.1"/>
    </source>
</evidence>
<name>A0ABP0WHH6_9BRYO</name>
<accession>A0ABP0WHH6</accession>
<keyword evidence="2" id="KW-1185">Reference proteome</keyword>